<reference evidence="1" key="1">
    <citation type="journal article" date="2015" name="Nature">
        <title>Complex archaea that bridge the gap between prokaryotes and eukaryotes.</title>
        <authorList>
            <person name="Spang A."/>
            <person name="Saw J.H."/>
            <person name="Jorgensen S.L."/>
            <person name="Zaremba-Niedzwiedzka K."/>
            <person name="Martijn J."/>
            <person name="Lind A.E."/>
            <person name="van Eijk R."/>
            <person name="Schleper C."/>
            <person name="Guy L."/>
            <person name="Ettema T.J."/>
        </authorList>
    </citation>
    <scope>NUCLEOTIDE SEQUENCE</scope>
</reference>
<name>A0A0F9FN98_9ZZZZ</name>
<dbReference type="EMBL" id="LAZR01023002">
    <property type="protein sequence ID" value="KKL79981.1"/>
    <property type="molecule type" value="Genomic_DNA"/>
</dbReference>
<protein>
    <submittedName>
        <fullName evidence="1">Uncharacterized protein</fullName>
    </submittedName>
</protein>
<proteinExistence type="predicted"/>
<organism evidence="1">
    <name type="scientific">marine sediment metagenome</name>
    <dbReference type="NCBI Taxonomy" id="412755"/>
    <lineage>
        <taxon>unclassified sequences</taxon>
        <taxon>metagenomes</taxon>
        <taxon>ecological metagenomes</taxon>
    </lineage>
</organism>
<evidence type="ECO:0000313" key="1">
    <source>
        <dbReference type="EMBL" id="KKL79981.1"/>
    </source>
</evidence>
<sequence>MIRLTKELVAMSFLQGLGAVALSNELDFNLARRSGLLINHISSQITSQTILAIVGNITNYVAQEVDLDPDNIDVQTGAVSPASVVETDSSRVMRHQAAFQQESQITGTDGGAGFTTPFQQNLEIDFRMMPLEERPISITSLRHNMRLTTAGTSGTIGGLIVMRYIIVELSLQELGIINAGRR</sequence>
<gene>
    <name evidence="1" type="ORF">LCGC14_2009380</name>
</gene>
<comment type="caution">
    <text evidence="1">The sequence shown here is derived from an EMBL/GenBank/DDBJ whole genome shotgun (WGS) entry which is preliminary data.</text>
</comment>
<accession>A0A0F9FN98</accession>
<dbReference type="AlphaFoldDB" id="A0A0F9FN98"/>